<feature type="compositionally biased region" description="Basic and acidic residues" evidence="3">
    <location>
        <begin position="950"/>
        <end position="1001"/>
    </location>
</feature>
<feature type="compositionally biased region" description="Basic and acidic residues" evidence="3">
    <location>
        <begin position="646"/>
        <end position="699"/>
    </location>
</feature>
<gene>
    <name evidence="5" type="ORF">TanjilG_22004</name>
</gene>
<feature type="compositionally biased region" description="Polar residues" evidence="3">
    <location>
        <begin position="913"/>
        <end position="925"/>
    </location>
</feature>
<dbReference type="GO" id="GO:0072583">
    <property type="term" value="P:clathrin-dependent endocytosis"/>
    <property type="evidence" value="ECO:0007669"/>
    <property type="project" value="TreeGrafter"/>
</dbReference>
<dbReference type="GO" id="GO:0072318">
    <property type="term" value="P:clathrin coat disassembly"/>
    <property type="evidence" value="ECO:0007669"/>
    <property type="project" value="TreeGrafter"/>
</dbReference>
<feature type="coiled-coil region" evidence="2">
    <location>
        <begin position="1156"/>
        <end position="1207"/>
    </location>
</feature>
<keyword evidence="6" id="KW-1185">Reference proteome</keyword>
<feature type="compositionally biased region" description="Basic and acidic residues" evidence="3">
    <location>
        <begin position="505"/>
        <end position="544"/>
    </location>
</feature>
<feature type="coiled-coil region" evidence="2">
    <location>
        <begin position="1035"/>
        <end position="1066"/>
    </location>
</feature>
<feature type="compositionally biased region" description="Basic and acidic residues" evidence="3">
    <location>
        <begin position="599"/>
        <end position="614"/>
    </location>
</feature>
<evidence type="ECO:0000259" key="4">
    <source>
        <dbReference type="PROSITE" id="PS50076"/>
    </source>
</evidence>
<feature type="compositionally biased region" description="Basic and acidic residues" evidence="3">
    <location>
        <begin position="625"/>
        <end position="634"/>
    </location>
</feature>
<evidence type="ECO:0000313" key="6">
    <source>
        <dbReference type="Proteomes" id="UP000188354"/>
    </source>
</evidence>
<keyword evidence="1 2" id="KW-0175">Coiled coil</keyword>
<evidence type="ECO:0000256" key="3">
    <source>
        <dbReference type="SAM" id="MobiDB-lite"/>
    </source>
</evidence>
<dbReference type="GO" id="GO:0005737">
    <property type="term" value="C:cytoplasm"/>
    <property type="evidence" value="ECO:0007669"/>
    <property type="project" value="TreeGrafter"/>
</dbReference>
<accession>A0A4P1QTK0</accession>
<dbReference type="GO" id="GO:0031982">
    <property type="term" value="C:vesicle"/>
    <property type="evidence" value="ECO:0007669"/>
    <property type="project" value="TreeGrafter"/>
</dbReference>
<dbReference type="STRING" id="3871.A0A4P1QTK0"/>
<name>A0A4P1QTK0_LUPAN</name>
<evidence type="ECO:0000256" key="2">
    <source>
        <dbReference type="SAM" id="Coils"/>
    </source>
</evidence>
<feature type="compositionally biased region" description="Acidic residues" evidence="3">
    <location>
        <begin position="861"/>
        <end position="872"/>
    </location>
</feature>
<proteinExistence type="predicted"/>
<feature type="region of interest" description="Disordered" evidence="3">
    <location>
        <begin position="505"/>
        <end position="699"/>
    </location>
</feature>
<dbReference type="GO" id="GO:0030276">
    <property type="term" value="F:clathrin binding"/>
    <property type="evidence" value="ECO:0007669"/>
    <property type="project" value="TreeGrafter"/>
</dbReference>
<protein>
    <recommendedName>
        <fullName evidence="4">J domain-containing protein</fullName>
    </recommendedName>
</protein>
<evidence type="ECO:0000256" key="1">
    <source>
        <dbReference type="ARBA" id="ARBA00023054"/>
    </source>
</evidence>
<dbReference type="PROSITE" id="PS50076">
    <property type="entry name" value="DNAJ_2"/>
    <property type="match status" value="1"/>
</dbReference>
<dbReference type="InterPro" id="IPR001623">
    <property type="entry name" value="DnaJ_domain"/>
</dbReference>
<feature type="region of interest" description="Disordered" evidence="3">
    <location>
        <begin position="260"/>
        <end position="300"/>
    </location>
</feature>
<feature type="region of interest" description="Disordered" evidence="3">
    <location>
        <begin position="854"/>
        <end position="891"/>
    </location>
</feature>
<feature type="domain" description="J" evidence="4">
    <location>
        <begin position="1231"/>
        <end position="1295"/>
    </location>
</feature>
<organism evidence="5 6">
    <name type="scientific">Lupinus angustifolius</name>
    <name type="common">Narrow-leaved blue lupine</name>
    <dbReference type="NCBI Taxonomy" id="3871"/>
    <lineage>
        <taxon>Eukaryota</taxon>
        <taxon>Viridiplantae</taxon>
        <taxon>Streptophyta</taxon>
        <taxon>Embryophyta</taxon>
        <taxon>Tracheophyta</taxon>
        <taxon>Spermatophyta</taxon>
        <taxon>Magnoliopsida</taxon>
        <taxon>eudicotyledons</taxon>
        <taxon>Gunneridae</taxon>
        <taxon>Pentapetalae</taxon>
        <taxon>rosids</taxon>
        <taxon>fabids</taxon>
        <taxon>Fabales</taxon>
        <taxon>Fabaceae</taxon>
        <taxon>Papilionoideae</taxon>
        <taxon>50 kb inversion clade</taxon>
        <taxon>genistoids sensu lato</taxon>
        <taxon>core genistoids</taxon>
        <taxon>Genisteae</taxon>
        <taxon>Lupinus</taxon>
    </lineage>
</organism>
<dbReference type="InterPro" id="IPR036869">
    <property type="entry name" value="J_dom_sf"/>
</dbReference>
<dbReference type="FunFam" id="1.10.287.110:FF:000009">
    <property type="entry name" value="Auxilin-related protein 1"/>
    <property type="match status" value="1"/>
</dbReference>
<dbReference type="Gramene" id="OIV94807">
    <property type="protein sequence ID" value="OIV94807"/>
    <property type="gene ID" value="TanjilG_22004"/>
</dbReference>
<feature type="region of interest" description="Disordered" evidence="3">
    <location>
        <begin position="912"/>
        <end position="1001"/>
    </location>
</feature>
<dbReference type="Proteomes" id="UP000188354">
    <property type="component" value="Chromosome LG17"/>
</dbReference>
<evidence type="ECO:0000313" key="5">
    <source>
        <dbReference type="EMBL" id="OIV94807.1"/>
    </source>
</evidence>
<sequence>MAHSRQTNKVPVTLSNKTLYDDVYGGPPPKFAVSNLSPRFEDYAEIFGSYHTHRASSIPLLDLPVVDETDAFFDPRSSVFNYTEVFGSLDFANSYEDLVDRHWTPAETDSFSGESDHPVNNQSISNRDLFQSMNGSTEFNISYHKVNGSGNEHMLKGRTTHMDQLHDVSGFTQVYDEPARLNRNGPSFQVTDDIDLDTEFTADKVKGNQTRKKLPNLHNFTSGEQTFSSDLNPSLHNGCGRNDSNSSEMFITVSDISLRSIPSQVPPPSRSPPVLDAKKGDNHGFLSNSGRVASEETPGDCSPPFFDVEVDTNSSAAPYIYAMQEAMHRAEAKIRGAKEIKERKKGANGSRVKSRFDADNNDAKMTKNLTRLNSLNNELVQETYDRNNSKMEISVTDERQNFRQGSTETLHTLEGKMSLNTLEVKNTKESMSFQESDRSTGVATWKEETELFELVGTEDFDKVIHPTKHTKILVQDTRTVEHAWKERESSITQDKYRKAKAIEENHHVEESGGKSIEVREEVNIRRSKASNEEHRQIKQEENVKNRTTVQHGKVEKTVSEAESGSLEDVSEAQHKEHKQVGNEKSKERQTPSEVLLGVRLKETEDKLQGAEKQRQSVKSQQQFVKMKESGKRQLETFPIGQAGDEENLKDSLEPEGIDERSNETFKQDNAGEKGVCRREEIEKAPKGFSKNKESDKGRKHGLRWEEIEKLLKEDFELEGNQIRMEEAFRRRENNERGKLEFERDQNQKKVKALFDGYGEGNRLKEAGDKEGNQKVLNQASEKEWNCGILNEDQRKEEIKSSSNQIFDREESVGVSNGDSSLELSETMIKDVGRKEKDKGINKALDEIVRNEDGENAKFAEATDETLEIESDEEIRAPEMTPGDTQHSVYQSGKVGECVKKVDDRNNIEAAESATVQESANVQKTAQGLHVGQSTERKENSLNESSATVVKDAERMRREIESEKDRLTQIEEDMEREREREKDRRAVDKATLEAEREKEREKDRMAVDRATFEARDRAYAETCERAERAAFERPTAEARQRALTEARERLQKACDEARSYADKATTEVRLKAERAAIERATGEAQEFAMEKLTAERAAFESRERLERSVSDKFGVCSSDMLDQQFQNNSSSMGSKYPHLLYGASSFSERSEREGESAQRCRARLERHRRTAERAAKALAEKNMWDLLVQKEQAERNRLAETLDAEVRRWSSGKQGNLRALLSTLQYILGPDCAWQPIPLTEVITSAAVKKAYRKATLCVHPDKLQQRGASIQHKYICEKVFDLLKEAWNKFNSEER</sequence>
<dbReference type="SUPFAM" id="SSF46565">
    <property type="entry name" value="Chaperone J-domain"/>
    <property type="match status" value="1"/>
</dbReference>
<reference evidence="5 6" key="1">
    <citation type="journal article" date="2017" name="Plant Biotechnol. J.">
        <title>A comprehensive draft genome sequence for lupin (Lupinus angustifolius), an emerging health food: insights into plant-microbe interactions and legume evolution.</title>
        <authorList>
            <person name="Hane J.K."/>
            <person name="Ming Y."/>
            <person name="Kamphuis L.G."/>
            <person name="Nelson M.N."/>
            <person name="Garg G."/>
            <person name="Atkins C.A."/>
            <person name="Bayer P.E."/>
            <person name="Bravo A."/>
            <person name="Bringans S."/>
            <person name="Cannon S."/>
            <person name="Edwards D."/>
            <person name="Foley R."/>
            <person name="Gao L.L."/>
            <person name="Harrison M.J."/>
            <person name="Huang W."/>
            <person name="Hurgobin B."/>
            <person name="Li S."/>
            <person name="Liu C.W."/>
            <person name="McGrath A."/>
            <person name="Morahan G."/>
            <person name="Murray J."/>
            <person name="Weller J."/>
            <person name="Jian J."/>
            <person name="Singh K.B."/>
        </authorList>
    </citation>
    <scope>NUCLEOTIDE SEQUENCE [LARGE SCALE GENOMIC DNA]</scope>
    <source>
        <strain evidence="6">cv. Tanjil</strain>
        <tissue evidence="5">Whole plant</tissue>
    </source>
</reference>
<dbReference type="PANTHER" id="PTHR23172">
    <property type="entry name" value="AUXILIN/CYCLIN G-ASSOCIATED KINASE-RELATED"/>
    <property type="match status" value="1"/>
</dbReference>
<feature type="compositionally biased region" description="Basic and acidic residues" evidence="3">
    <location>
        <begin position="571"/>
        <end position="590"/>
    </location>
</feature>
<dbReference type="Gene3D" id="1.10.287.110">
    <property type="entry name" value="DnaJ domain"/>
    <property type="match status" value="1"/>
</dbReference>
<dbReference type="EMBL" id="CM007377">
    <property type="protein sequence ID" value="OIV94807.1"/>
    <property type="molecule type" value="Genomic_DNA"/>
</dbReference>
<dbReference type="PANTHER" id="PTHR23172:SF87">
    <property type="entry name" value="CHAPERONE DNAJ-DOMAIN SUPERFAMILY PROTEIN"/>
    <property type="match status" value="1"/>
</dbReference>